<gene>
    <name evidence="2" type="ORF">Tco_0978013</name>
</gene>
<proteinExistence type="predicted"/>
<reference evidence="2" key="2">
    <citation type="submission" date="2022-01" db="EMBL/GenBank/DDBJ databases">
        <authorList>
            <person name="Yamashiro T."/>
            <person name="Shiraishi A."/>
            <person name="Satake H."/>
            <person name="Nakayama K."/>
        </authorList>
    </citation>
    <scope>NUCLEOTIDE SEQUENCE</scope>
</reference>
<reference evidence="2" key="1">
    <citation type="journal article" date="2022" name="Int. J. Mol. Sci.">
        <title>Draft Genome of Tanacetum Coccineum: Genomic Comparison of Closely Related Tanacetum-Family Plants.</title>
        <authorList>
            <person name="Yamashiro T."/>
            <person name="Shiraishi A."/>
            <person name="Nakayama K."/>
            <person name="Satake H."/>
        </authorList>
    </citation>
    <scope>NUCLEOTIDE SEQUENCE</scope>
</reference>
<dbReference type="EMBL" id="BQNB010016442">
    <property type="protein sequence ID" value="GJT51856.1"/>
    <property type="molecule type" value="Genomic_DNA"/>
</dbReference>
<feature type="region of interest" description="Disordered" evidence="1">
    <location>
        <begin position="308"/>
        <end position="330"/>
    </location>
</feature>
<keyword evidence="3" id="KW-1185">Reference proteome</keyword>
<protein>
    <submittedName>
        <fullName evidence="2">Uncharacterized protein</fullName>
    </submittedName>
</protein>
<evidence type="ECO:0000313" key="2">
    <source>
        <dbReference type="EMBL" id="GJT51856.1"/>
    </source>
</evidence>
<comment type="caution">
    <text evidence="2">The sequence shown here is derived from an EMBL/GenBank/DDBJ whole genome shotgun (WGS) entry which is preliminary data.</text>
</comment>
<name>A0ABQ5ELR5_9ASTR</name>
<dbReference type="Proteomes" id="UP001151760">
    <property type="component" value="Unassembled WGS sequence"/>
</dbReference>
<sequence length="330" mass="36246">MGLESLDVGYLVMNENEDVFEEDIAIFKCMMSSEKDISIKDFKNHAKDKAGLGYDSQMNESKVVHSVFNSRESDVDDSPVIQNRRAFNQKSAAKTNNLNEKVKTARVNNVTTTGPKAVVSAAKGNGENAVKSSAISLDGNKSFLTYYQEINGGFVAFGGSPKGGTINRKSKIRIGKLDFEDVYFVKGTLSLTFLFSTNVSDKCKIVFFSPKTECRVLSPELPYRLQRMQNEGYANNTNKDSTVSPSVSTAGQIFTNADDFPTDPLMPNLEDTTDLLNTGIFSSAYDDEDVGAEADLNNLETTMNVSPIPTTRIHKDHPKDQIHSVSPITS</sequence>
<organism evidence="2 3">
    <name type="scientific">Tanacetum coccineum</name>
    <dbReference type="NCBI Taxonomy" id="301880"/>
    <lineage>
        <taxon>Eukaryota</taxon>
        <taxon>Viridiplantae</taxon>
        <taxon>Streptophyta</taxon>
        <taxon>Embryophyta</taxon>
        <taxon>Tracheophyta</taxon>
        <taxon>Spermatophyta</taxon>
        <taxon>Magnoliopsida</taxon>
        <taxon>eudicotyledons</taxon>
        <taxon>Gunneridae</taxon>
        <taxon>Pentapetalae</taxon>
        <taxon>asterids</taxon>
        <taxon>campanulids</taxon>
        <taxon>Asterales</taxon>
        <taxon>Asteraceae</taxon>
        <taxon>Asteroideae</taxon>
        <taxon>Anthemideae</taxon>
        <taxon>Anthemidinae</taxon>
        <taxon>Tanacetum</taxon>
    </lineage>
</organism>
<evidence type="ECO:0000256" key="1">
    <source>
        <dbReference type="SAM" id="MobiDB-lite"/>
    </source>
</evidence>
<evidence type="ECO:0000313" key="3">
    <source>
        <dbReference type="Proteomes" id="UP001151760"/>
    </source>
</evidence>
<accession>A0ABQ5ELR5</accession>